<gene>
    <name evidence="12" type="primary">nmi</name>
</gene>
<sequence length="392" mass="45188">MYKWSLSNSEVDLKMIQGFQKCENNVPEQLQQAREELYAWKKKVDLVEKEKSDCICAKLDVDEQKKEVMCKLTKLHTEHEQLQAELTKQKNIFEANFAAKKDENVQLKVKLDDLEKLHKRKLDECFYLKDQARIKTSFPDVNSKFTKLEESVPTEEEGEEFLNISCRYTVEPNVSLSLRPGQVIITFEEEQVAEKILKISKHQINLEPGKLDVKVEPVTLSSATKFDVCVDISRKKINVSDIPQILSDEQMKDKLEISFSKPSLGGGEVQDVKYDTTAGTAVITFLEKGVAQRVAAKRHYPLFVQERIIKLKVQPYMTYHLEKFQTFNGISRQTVLLSDIRSDMDQEELQDKLEIHFQKPSNHGGEVESIKYIPKGQYAVAYFEELPGKESD</sequence>
<keyword evidence="7" id="KW-0399">Innate immunity</keyword>
<evidence type="ECO:0000256" key="6">
    <source>
        <dbReference type="ARBA" id="ARBA00022525"/>
    </source>
</evidence>
<feature type="domain" description="NID" evidence="11">
    <location>
        <begin position="281"/>
        <end position="369"/>
    </location>
</feature>
<evidence type="ECO:0000259" key="11">
    <source>
        <dbReference type="Pfam" id="PF07292"/>
    </source>
</evidence>
<dbReference type="GeneTree" id="ENSGT00530000063686"/>
<keyword evidence="9" id="KW-0539">Nucleus</keyword>
<dbReference type="OMA" id="PHCRVSK"/>
<dbReference type="Pfam" id="PF07292">
    <property type="entry name" value="NID"/>
    <property type="match status" value="2"/>
</dbReference>
<keyword evidence="10" id="KW-0175">Coiled coil</keyword>
<dbReference type="GO" id="GO:0002682">
    <property type="term" value="P:regulation of immune system process"/>
    <property type="evidence" value="ECO:0007669"/>
    <property type="project" value="UniProtKB-ARBA"/>
</dbReference>
<accession>A0A4W3I2J2</accession>
<reference evidence="12" key="5">
    <citation type="submission" date="2025-09" db="UniProtKB">
        <authorList>
            <consortium name="Ensembl"/>
        </authorList>
    </citation>
    <scope>IDENTIFICATION</scope>
</reference>
<dbReference type="OrthoDB" id="9903237at2759"/>
<evidence type="ECO:0000256" key="9">
    <source>
        <dbReference type="ARBA" id="ARBA00023242"/>
    </source>
</evidence>
<evidence type="ECO:0000256" key="8">
    <source>
        <dbReference type="ARBA" id="ARBA00022859"/>
    </source>
</evidence>
<reference evidence="13" key="3">
    <citation type="journal article" date="2014" name="Nature">
        <title>Elephant shark genome provides unique insights into gnathostome evolution.</title>
        <authorList>
            <consortium name="International Elephant Shark Genome Sequencing Consortium"/>
            <person name="Venkatesh B."/>
            <person name="Lee A.P."/>
            <person name="Ravi V."/>
            <person name="Maurya A.K."/>
            <person name="Lian M.M."/>
            <person name="Swann J.B."/>
            <person name="Ohta Y."/>
            <person name="Flajnik M.F."/>
            <person name="Sutoh Y."/>
            <person name="Kasahara M."/>
            <person name="Hoon S."/>
            <person name="Gangu V."/>
            <person name="Roy S.W."/>
            <person name="Irimia M."/>
            <person name="Korzh V."/>
            <person name="Kondrychyn I."/>
            <person name="Lim Z.W."/>
            <person name="Tay B.H."/>
            <person name="Tohari S."/>
            <person name="Kong K.W."/>
            <person name="Ho S."/>
            <person name="Lorente-Galdos B."/>
            <person name="Quilez J."/>
            <person name="Marques-Bonet T."/>
            <person name="Raney B.J."/>
            <person name="Ingham P.W."/>
            <person name="Tay A."/>
            <person name="Hillier L.W."/>
            <person name="Minx P."/>
            <person name="Boehm T."/>
            <person name="Wilson R.K."/>
            <person name="Brenner S."/>
            <person name="Warren W.C."/>
        </authorList>
    </citation>
    <scope>NUCLEOTIDE SEQUENCE [LARGE SCALE GENOMIC DNA]</scope>
</reference>
<keyword evidence="13" id="KW-1185">Reference proteome</keyword>
<dbReference type="GeneID" id="103180453"/>
<dbReference type="InterPro" id="IPR012677">
    <property type="entry name" value="Nucleotide-bd_a/b_plait_sf"/>
</dbReference>
<evidence type="ECO:0000256" key="10">
    <source>
        <dbReference type="SAM" id="Coils"/>
    </source>
</evidence>
<feature type="domain" description="NID" evidence="11">
    <location>
        <begin position="183"/>
        <end position="270"/>
    </location>
</feature>
<reference evidence="13" key="1">
    <citation type="journal article" date="2006" name="Science">
        <title>Ancient noncoding elements conserved in the human genome.</title>
        <authorList>
            <person name="Venkatesh B."/>
            <person name="Kirkness E.F."/>
            <person name="Loh Y.H."/>
            <person name="Halpern A.L."/>
            <person name="Lee A.P."/>
            <person name="Johnson J."/>
            <person name="Dandona N."/>
            <person name="Viswanathan L.D."/>
            <person name="Tay A."/>
            <person name="Venter J.C."/>
            <person name="Strausberg R.L."/>
            <person name="Brenner S."/>
        </authorList>
    </citation>
    <scope>NUCLEOTIDE SEQUENCE [LARGE SCALE GENOMIC DNA]</scope>
</reference>
<dbReference type="GO" id="GO:0045087">
    <property type="term" value="P:innate immune response"/>
    <property type="evidence" value="ECO:0007669"/>
    <property type="project" value="UniProtKB-KW"/>
</dbReference>
<keyword evidence="8" id="KW-0391">Immunity</keyword>
<comment type="similarity">
    <text evidence="4">Belongs to the NMI family.</text>
</comment>
<dbReference type="CDD" id="cd12544">
    <property type="entry name" value="RRM_NMI"/>
    <property type="match status" value="1"/>
</dbReference>
<dbReference type="CTD" id="9111"/>
<organism evidence="12 13">
    <name type="scientific">Callorhinchus milii</name>
    <name type="common">Ghost shark</name>
    <dbReference type="NCBI Taxonomy" id="7868"/>
    <lineage>
        <taxon>Eukaryota</taxon>
        <taxon>Metazoa</taxon>
        <taxon>Chordata</taxon>
        <taxon>Craniata</taxon>
        <taxon>Vertebrata</taxon>
        <taxon>Chondrichthyes</taxon>
        <taxon>Holocephali</taxon>
        <taxon>Chimaeriformes</taxon>
        <taxon>Callorhinchidae</taxon>
        <taxon>Callorhinchus</taxon>
    </lineage>
</organism>
<dbReference type="Ensembl" id="ENSCMIT00000023328.1">
    <property type="protein sequence ID" value="ENSCMIP00000022932.1"/>
    <property type="gene ID" value="ENSCMIG00000010291.1"/>
</dbReference>
<dbReference type="GO" id="GO:0005615">
    <property type="term" value="C:extracellular space"/>
    <property type="evidence" value="ECO:0007669"/>
    <property type="project" value="UniProtKB-ARBA"/>
</dbReference>
<name>A0A4W3I2J2_CALMI</name>
<dbReference type="Gene3D" id="3.30.70.330">
    <property type="match status" value="2"/>
</dbReference>
<reference evidence="12" key="4">
    <citation type="submission" date="2025-08" db="UniProtKB">
        <authorList>
            <consortium name="Ensembl"/>
        </authorList>
    </citation>
    <scope>IDENTIFICATION</scope>
</reference>
<dbReference type="InParanoid" id="A0A4W3I2J2"/>
<dbReference type="Proteomes" id="UP000314986">
    <property type="component" value="Unassembled WGS sequence"/>
</dbReference>
<proteinExistence type="inferred from homology"/>
<evidence type="ECO:0000256" key="3">
    <source>
        <dbReference type="ARBA" id="ARBA00004613"/>
    </source>
</evidence>
<evidence type="ECO:0000256" key="4">
    <source>
        <dbReference type="ARBA" id="ARBA00010081"/>
    </source>
</evidence>
<dbReference type="GO" id="GO:0005737">
    <property type="term" value="C:cytoplasm"/>
    <property type="evidence" value="ECO:0007669"/>
    <property type="project" value="UniProtKB-SubCell"/>
</dbReference>
<keyword evidence="6" id="KW-0964">Secreted</keyword>
<keyword evidence="5" id="KW-0963">Cytoplasm</keyword>
<reference evidence="13" key="2">
    <citation type="journal article" date="2007" name="PLoS Biol.">
        <title>Survey sequencing and comparative analysis of the elephant shark (Callorhinchus milii) genome.</title>
        <authorList>
            <person name="Venkatesh B."/>
            <person name="Kirkness E.F."/>
            <person name="Loh Y.H."/>
            <person name="Halpern A.L."/>
            <person name="Lee A.P."/>
            <person name="Johnson J."/>
            <person name="Dandona N."/>
            <person name="Viswanathan L.D."/>
            <person name="Tay A."/>
            <person name="Venter J.C."/>
            <person name="Strausberg R.L."/>
            <person name="Brenner S."/>
        </authorList>
    </citation>
    <scope>NUCLEOTIDE SEQUENCE [LARGE SCALE GENOMIC DNA]</scope>
</reference>
<dbReference type="InterPro" id="IPR009909">
    <property type="entry name" value="Nmi/IFP35_dom"/>
</dbReference>
<protein>
    <submittedName>
        <fullName evidence="12">N-myc (and STAT) interactor</fullName>
    </submittedName>
</protein>
<evidence type="ECO:0000256" key="5">
    <source>
        <dbReference type="ARBA" id="ARBA00022490"/>
    </source>
</evidence>
<dbReference type="STRING" id="7868.ENSCMIP00000022932"/>
<evidence type="ECO:0000256" key="1">
    <source>
        <dbReference type="ARBA" id="ARBA00004123"/>
    </source>
</evidence>
<comment type="subcellular location">
    <subcellularLocation>
        <location evidence="2">Cytoplasm</location>
    </subcellularLocation>
    <subcellularLocation>
        <location evidence="1">Nucleus</location>
    </subcellularLocation>
    <subcellularLocation>
        <location evidence="3">Secreted</location>
    </subcellularLocation>
</comment>
<evidence type="ECO:0000256" key="2">
    <source>
        <dbReference type="ARBA" id="ARBA00004496"/>
    </source>
</evidence>
<dbReference type="AlphaFoldDB" id="A0A4W3I2J2"/>
<dbReference type="FunFam" id="3.30.70.330:FF:000300">
    <property type="entry name" value="Interferon-induced protein 35"/>
    <property type="match status" value="1"/>
</dbReference>
<evidence type="ECO:0000256" key="7">
    <source>
        <dbReference type="ARBA" id="ARBA00022588"/>
    </source>
</evidence>
<feature type="coiled-coil region" evidence="10">
    <location>
        <begin position="30"/>
        <end position="124"/>
    </location>
</feature>
<evidence type="ECO:0000313" key="12">
    <source>
        <dbReference type="Ensembl" id="ENSCMIP00000022932.1"/>
    </source>
</evidence>
<dbReference type="PANTHER" id="PTHR15225:SF4">
    <property type="entry name" value="N-MYC-INTERACTOR"/>
    <property type="match status" value="1"/>
</dbReference>
<evidence type="ECO:0000313" key="13">
    <source>
        <dbReference type="Proteomes" id="UP000314986"/>
    </source>
</evidence>
<dbReference type="GO" id="GO:0005634">
    <property type="term" value="C:nucleus"/>
    <property type="evidence" value="ECO:0007669"/>
    <property type="project" value="UniProtKB-SubCell"/>
</dbReference>
<dbReference type="PANTHER" id="PTHR15225">
    <property type="entry name" value="INTERFERON-INDUCED PROTEIN 35/NMI N-MYC/STAT INTERACTING PROTEIN"/>
    <property type="match status" value="1"/>
</dbReference>